<evidence type="ECO:0000313" key="2">
    <source>
        <dbReference type="Proteomes" id="UP000031668"/>
    </source>
</evidence>
<protein>
    <submittedName>
        <fullName evidence="1">Uncharacterized protein</fullName>
    </submittedName>
</protein>
<dbReference type="EMBL" id="JWZT01002253">
    <property type="protein sequence ID" value="KII69922.1"/>
    <property type="molecule type" value="Genomic_DNA"/>
</dbReference>
<sequence length="121" mass="13454">MRRPLAYCCIYLGHEDPWTELGPYQACADEASKAFLASYLTEGGYGPDLVAHARDTEYSSEVWVTQVGPAFTTANEDVANVKYLNRPKSYTQTFAAGGYLVGLKKTTRFRFGQQPAKEESL</sequence>
<gene>
    <name evidence="1" type="ORF">RF11_15705</name>
</gene>
<organism evidence="1 2">
    <name type="scientific">Thelohanellus kitauei</name>
    <name type="common">Myxosporean</name>
    <dbReference type="NCBI Taxonomy" id="669202"/>
    <lineage>
        <taxon>Eukaryota</taxon>
        <taxon>Metazoa</taxon>
        <taxon>Cnidaria</taxon>
        <taxon>Myxozoa</taxon>
        <taxon>Myxosporea</taxon>
        <taxon>Bivalvulida</taxon>
        <taxon>Platysporina</taxon>
        <taxon>Myxobolidae</taxon>
        <taxon>Thelohanellus</taxon>
    </lineage>
</organism>
<accession>A0A0C2N7K3</accession>
<evidence type="ECO:0000313" key="1">
    <source>
        <dbReference type="EMBL" id="KII69922.1"/>
    </source>
</evidence>
<reference evidence="1 2" key="1">
    <citation type="journal article" date="2014" name="Genome Biol. Evol.">
        <title>The genome of the myxosporean Thelohanellus kitauei shows adaptations to nutrient acquisition within its fish host.</title>
        <authorList>
            <person name="Yang Y."/>
            <person name="Xiong J."/>
            <person name="Zhou Z."/>
            <person name="Huo F."/>
            <person name="Miao W."/>
            <person name="Ran C."/>
            <person name="Liu Y."/>
            <person name="Zhang J."/>
            <person name="Feng J."/>
            <person name="Wang M."/>
            <person name="Wang M."/>
            <person name="Wang L."/>
            <person name="Yao B."/>
        </authorList>
    </citation>
    <scope>NUCLEOTIDE SEQUENCE [LARGE SCALE GENOMIC DNA]</scope>
    <source>
        <strain evidence="1">Wuqing</strain>
    </source>
</reference>
<keyword evidence="2" id="KW-1185">Reference proteome</keyword>
<name>A0A0C2N7K3_THEKT</name>
<dbReference type="Proteomes" id="UP000031668">
    <property type="component" value="Unassembled WGS sequence"/>
</dbReference>
<comment type="caution">
    <text evidence="1">The sequence shown here is derived from an EMBL/GenBank/DDBJ whole genome shotgun (WGS) entry which is preliminary data.</text>
</comment>
<proteinExistence type="predicted"/>
<dbReference type="AlphaFoldDB" id="A0A0C2N7K3"/>